<gene>
    <name evidence="1" type="ORF">NCS57_00376600</name>
</gene>
<protein>
    <submittedName>
        <fullName evidence="1">Uncharacterized protein</fullName>
    </submittedName>
</protein>
<name>A0ACC0R3L3_9HYPO</name>
<dbReference type="Proteomes" id="UP001065298">
    <property type="component" value="Chromosome 3"/>
</dbReference>
<organism evidence="1 2">
    <name type="scientific">Fusarium keratoplasticum</name>
    <dbReference type="NCBI Taxonomy" id="1328300"/>
    <lineage>
        <taxon>Eukaryota</taxon>
        <taxon>Fungi</taxon>
        <taxon>Dikarya</taxon>
        <taxon>Ascomycota</taxon>
        <taxon>Pezizomycotina</taxon>
        <taxon>Sordariomycetes</taxon>
        <taxon>Hypocreomycetidae</taxon>
        <taxon>Hypocreales</taxon>
        <taxon>Nectriaceae</taxon>
        <taxon>Fusarium</taxon>
        <taxon>Fusarium solani species complex</taxon>
    </lineage>
</organism>
<proteinExistence type="predicted"/>
<accession>A0ACC0R3L3</accession>
<evidence type="ECO:0000313" key="2">
    <source>
        <dbReference type="Proteomes" id="UP001065298"/>
    </source>
</evidence>
<comment type="caution">
    <text evidence="1">The sequence shown here is derived from an EMBL/GenBank/DDBJ whole genome shotgun (WGS) entry which is preliminary data.</text>
</comment>
<reference evidence="1" key="1">
    <citation type="submission" date="2022-06" db="EMBL/GenBank/DDBJ databases">
        <title>Fusarium solani species complex genomes reveal bases of compartmentalisation and animal pathogenesis.</title>
        <authorList>
            <person name="Tsai I.J."/>
        </authorList>
    </citation>
    <scope>NUCLEOTIDE SEQUENCE</scope>
    <source>
        <strain evidence="1">Fu6.1</strain>
    </source>
</reference>
<dbReference type="EMBL" id="CM046505">
    <property type="protein sequence ID" value="KAI8674778.1"/>
    <property type="molecule type" value="Genomic_DNA"/>
</dbReference>
<keyword evidence="2" id="KW-1185">Reference proteome</keyword>
<sequence length="222" mass="24940">MSLASLPTELLEEVGKYCDGQQLASFAQVNRKFHVIFNPRLYQHSIANDSPSQECVRWAVEYGSLNTLKYAISQGADINGSCAIAERYVFSGKSSTPLHIATANGFHEIVQWLLDNGASLHKPSVKLCKCDQLGTYRSSLFWYPLHFAICHSDEAMLRLFLQKGAYFSAHKISGLRCAIQNERLDIIDLLVQQPSFDPHYQDPNQQNALHYVSNVQNPSAAY</sequence>
<evidence type="ECO:0000313" key="1">
    <source>
        <dbReference type="EMBL" id="KAI8674778.1"/>
    </source>
</evidence>